<dbReference type="AlphaFoldDB" id="A0A9P5AQX8"/>
<keyword evidence="3" id="KW-1185">Reference proteome</keyword>
<evidence type="ECO:0000313" key="3">
    <source>
        <dbReference type="Proteomes" id="UP000730481"/>
    </source>
</evidence>
<accession>A0A9P5AQX8</accession>
<sequence>MLLVSLPPGTTPIHHLVEHLQQGDAVIELNDDYEWSIMRTYCCQLGHFAASCTFKLIFTDRQIPSLVRALTRNLHPDNHCICLAEEWFPALDESTHIKSLIDVPSIDNPLSHEADYIFVDLARTVKTGFTSKTGREPPSQGSVPLPATPSTTERRSSVSAENARNVGSENPEPVLPQDSPLEEQPLGQGLLEQDLGFHPGTVARLGIGPCAGLHSRSQITLAKFCQPQWHTQYYVRNGSSMAKVTETIIDLAKLLDKVSVNDVSAYDDIALSTLHDFEAMDLSGLAPYVKGSDELGENLQDVDPAKPAMHIRTISTEVLHIRFDFNWEHAFVNNSMDFDRNKELHPTATQTIAANLRNSFKTKGASSLEIWFFPEESFNRHNWRDLLTNLQAFANPYAEFLTNVCHCLVHYLDPEMAAGTLDAGVIFPTPGHHTIWIYNDNASELYGITYNRFSCLSLAPSEHTSPVENIPPASKPDVKPVAQGVMDLFADLNGEKGFAVGSVDDAVKEPGVAPIAKYNDLASNAYQKVAKFDTKTDEWGTPTSISSSKIAWTAGQNKPVDDATRRAPKACPDNVVVRVLSWKREMANLQHVVDASPSCTDTEGHKLASNVDHAMAEHFEDFRARKFQDTHPSCVFASFSEYARGIVEADENSWSGVIAARNKKKPDAFTVNRVKHQLEFLKLIECAVSLIDIIVGTPVALVNFAKHTDFTVHLYYRVLIPEADQSIPPHGKGWPDSSLASTQLPCPRPRCCLGTNYVGELRRRPNEADDEWFKRVSTWISKNAQSTTMTSDATDKDPEHHGIRVPNPPGTQSNIALYYVTTARQTNWPPGFVKPYIEKGFFAKSPHIAVTISRARICTIMIRSGKNTPLIWPINHPIKFLKESLISETNAANTSCTITATSLDTLKQTALFDPAAPGVIELAIPPATALTPPEHIRCPDTLTYYFYFPISHISPPVALYQRSTYLGLHSWSLDILCLPADTSNTNPIFPPAAPRPPPIKLIGAPAGIWTEDLYTASKSLKETEEKRGRQSNREEAPKKGQTAYLTVIVADFTVRFIWKDLTGTIGKTCKVKYLPDWTKDRAQFEAKLNYDAYWSEAMKVYNRQLVVYNGRIRLQAMTNARASGLAFELTSEFSLKVLMKMTLTREVDDAEVEKLLRHKRLMAESLSIRSAEQFQQPSLGF</sequence>
<evidence type="ECO:0000256" key="1">
    <source>
        <dbReference type="SAM" id="MobiDB-lite"/>
    </source>
</evidence>
<dbReference type="EMBL" id="PVQB02000097">
    <property type="protein sequence ID" value="KAF4343311.1"/>
    <property type="molecule type" value="Genomic_DNA"/>
</dbReference>
<feature type="region of interest" description="Disordered" evidence="1">
    <location>
        <begin position="784"/>
        <end position="807"/>
    </location>
</feature>
<protein>
    <submittedName>
        <fullName evidence="2">Uncharacterized protein</fullName>
    </submittedName>
</protein>
<name>A0A9P5AQX8_9HYPO</name>
<reference evidence="2" key="2">
    <citation type="submission" date="2020-02" db="EMBL/GenBank/DDBJ databases">
        <title>Identification and distribution of gene clusters putatively required for synthesis of sphingolipid metabolism inhibitors in phylogenetically diverse species of the filamentous fungus Fusarium.</title>
        <authorList>
            <person name="Kim H.-S."/>
            <person name="Busman M."/>
            <person name="Brown D.W."/>
            <person name="Divon H."/>
            <person name="Uhlig S."/>
            <person name="Proctor R.H."/>
        </authorList>
    </citation>
    <scope>NUCLEOTIDE SEQUENCE</scope>
    <source>
        <strain evidence="2">NRRL 25174</strain>
    </source>
</reference>
<dbReference type="Proteomes" id="UP000730481">
    <property type="component" value="Unassembled WGS sequence"/>
</dbReference>
<comment type="caution">
    <text evidence="2">The sequence shown here is derived from an EMBL/GenBank/DDBJ whole genome shotgun (WGS) entry which is preliminary data.</text>
</comment>
<feature type="compositionally biased region" description="Polar residues" evidence="1">
    <location>
        <begin position="157"/>
        <end position="168"/>
    </location>
</feature>
<reference evidence="2" key="1">
    <citation type="journal article" date="2017" name="Mycologia">
        <title>Fusarium algeriense, sp. nov., a novel toxigenic crown rot pathogen of durum wheat from Algeria is nested in the Fusarium burgessii species complex.</title>
        <authorList>
            <person name="Laraba I."/>
            <person name="Keddad A."/>
            <person name="Boureghda H."/>
            <person name="Abdallah N."/>
            <person name="Vaughan M.M."/>
            <person name="Proctor R.H."/>
            <person name="Busman M."/>
            <person name="O'Donnell K."/>
        </authorList>
    </citation>
    <scope>NUCLEOTIDE SEQUENCE</scope>
    <source>
        <strain evidence="2">NRRL 25174</strain>
    </source>
</reference>
<feature type="region of interest" description="Disordered" evidence="1">
    <location>
        <begin position="129"/>
        <end position="184"/>
    </location>
</feature>
<gene>
    <name evidence="2" type="ORF">FBEOM_2748</name>
</gene>
<dbReference type="OrthoDB" id="5104086at2759"/>
<organism evidence="2 3">
    <name type="scientific">Fusarium beomiforme</name>
    <dbReference type="NCBI Taxonomy" id="44412"/>
    <lineage>
        <taxon>Eukaryota</taxon>
        <taxon>Fungi</taxon>
        <taxon>Dikarya</taxon>
        <taxon>Ascomycota</taxon>
        <taxon>Pezizomycotina</taxon>
        <taxon>Sordariomycetes</taxon>
        <taxon>Hypocreomycetidae</taxon>
        <taxon>Hypocreales</taxon>
        <taxon>Nectriaceae</taxon>
        <taxon>Fusarium</taxon>
        <taxon>Fusarium burgessii species complex</taxon>
    </lineage>
</organism>
<proteinExistence type="predicted"/>
<evidence type="ECO:0000313" key="2">
    <source>
        <dbReference type="EMBL" id="KAF4343311.1"/>
    </source>
</evidence>
<feature type="compositionally biased region" description="Basic and acidic residues" evidence="1">
    <location>
        <begin position="793"/>
        <end position="802"/>
    </location>
</feature>